<keyword evidence="2" id="KW-0808">Transferase</keyword>
<feature type="domain" description="Pyruvate kinase C-terminal" evidence="1">
    <location>
        <begin position="1"/>
        <end position="73"/>
    </location>
</feature>
<dbReference type="EC" id="2.7.1.40" evidence="2"/>
<keyword evidence="3" id="KW-1185">Reference proteome</keyword>
<evidence type="ECO:0000313" key="2">
    <source>
        <dbReference type="EMBL" id="EOD53964.1"/>
    </source>
</evidence>
<dbReference type="InterPro" id="IPR015795">
    <property type="entry name" value="Pyrv_Knase_C"/>
</dbReference>
<evidence type="ECO:0000259" key="1">
    <source>
        <dbReference type="Pfam" id="PF02887"/>
    </source>
</evidence>
<reference evidence="2 3" key="1">
    <citation type="journal article" date="2013" name="Genome Announc.">
        <title>Draft Genome Sequence of Aeromonas molluscorum Strain 848TT, Isolated from Bivalve Molluscs.</title>
        <authorList>
            <person name="Spataro N."/>
            <person name="Farfan M."/>
            <person name="Albarral V."/>
            <person name="Sanglas A."/>
            <person name="Loren J.G."/>
            <person name="Fuste M.C."/>
            <person name="Bosch E."/>
        </authorList>
    </citation>
    <scope>NUCLEOTIDE SEQUENCE [LARGE SCALE GENOMIC DNA]</scope>
    <source>
        <strain evidence="2 3">848</strain>
    </source>
</reference>
<keyword evidence="2" id="KW-0670">Pyruvate</keyword>
<dbReference type="Pfam" id="PF02887">
    <property type="entry name" value="PK_C"/>
    <property type="match status" value="1"/>
</dbReference>
<protein>
    <submittedName>
        <fullName evidence="2">Pyruvate kinase</fullName>
        <ecNumber evidence="2">2.7.1.40</ecNumber>
    </submittedName>
</protein>
<name>R1H670_9GAMM</name>
<dbReference type="InterPro" id="IPR036918">
    <property type="entry name" value="Pyrv_Knase_C_sf"/>
</dbReference>
<keyword evidence="2" id="KW-0418">Kinase</keyword>
<dbReference type="GO" id="GO:0004743">
    <property type="term" value="F:pyruvate kinase activity"/>
    <property type="evidence" value="ECO:0007669"/>
    <property type="project" value="UniProtKB-EC"/>
</dbReference>
<proteinExistence type="predicted"/>
<gene>
    <name evidence="2" type="ORF">G113_16831</name>
</gene>
<organism evidence="2 3">
    <name type="scientific">Aeromonas molluscorum 848</name>
    <dbReference type="NCBI Taxonomy" id="1268236"/>
    <lineage>
        <taxon>Bacteria</taxon>
        <taxon>Pseudomonadati</taxon>
        <taxon>Pseudomonadota</taxon>
        <taxon>Gammaproteobacteria</taxon>
        <taxon>Aeromonadales</taxon>
        <taxon>Aeromonadaceae</taxon>
        <taxon>Aeromonas</taxon>
    </lineage>
</organism>
<dbReference type="EMBL" id="AQGQ01000148">
    <property type="protein sequence ID" value="EOD53964.1"/>
    <property type="molecule type" value="Genomic_DNA"/>
</dbReference>
<sequence>MSPHAKTLSWTNLYRGVTPVLFDADESRPVYEVCREALEVLKDKGLLKSGDMVLLTHGDKMETVGSTNTCKVMMVE</sequence>
<dbReference type="Gene3D" id="3.40.1380.20">
    <property type="entry name" value="Pyruvate kinase, C-terminal domain"/>
    <property type="match status" value="1"/>
</dbReference>
<dbReference type="AlphaFoldDB" id="R1H670"/>
<evidence type="ECO:0000313" key="3">
    <source>
        <dbReference type="Proteomes" id="UP000013526"/>
    </source>
</evidence>
<dbReference type="SUPFAM" id="SSF52935">
    <property type="entry name" value="PK C-terminal domain-like"/>
    <property type="match status" value="1"/>
</dbReference>
<dbReference type="Proteomes" id="UP000013526">
    <property type="component" value="Unassembled WGS sequence"/>
</dbReference>
<dbReference type="GO" id="GO:0016301">
    <property type="term" value="F:kinase activity"/>
    <property type="evidence" value="ECO:0007669"/>
    <property type="project" value="UniProtKB-KW"/>
</dbReference>
<dbReference type="PATRIC" id="fig|1268236.3.peg.3294"/>
<comment type="caution">
    <text evidence="2">The sequence shown here is derived from an EMBL/GenBank/DDBJ whole genome shotgun (WGS) entry which is preliminary data.</text>
</comment>
<accession>R1H670</accession>